<name>A0A5B7HA83_PORTR</name>
<keyword evidence="2" id="KW-1185">Reference proteome</keyword>
<dbReference type="Proteomes" id="UP000324222">
    <property type="component" value="Unassembled WGS sequence"/>
</dbReference>
<accession>A0A5B7HA83</accession>
<organism evidence="1 2">
    <name type="scientific">Portunus trituberculatus</name>
    <name type="common">Swimming crab</name>
    <name type="synonym">Neptunus trituberculatus</name>
    <dbReference type="NCBI Taxonomy" id="210409"/>
    <lineage>
        <taxon>Eukaryota</taxon>
        <taxon>Metazoa</taxon>
        <taxon>Ecdysozoa</taxon>
        <taxon>Arthropoda</taxon>
        <taxon>Crustacea</taxon>
        <taxon>Multicrustacea</taxon>
        <taxon>Malacostraca</taxon>
        <taxon>Eumalacostraca</taxon>
        <taxon>Eucarida</taxon>
        <taxon>Decapoda</taxon>
        <taxon>Pleocyemata</taxon>
        <taxon>Brachyura</taxon>
        <taxon>Eubrachyura</taxon>
        <taxon>Portunoidea</taxon>
        <taxon>Portunidae</taxon>
        <taxon>Portuninae</taxon>
        <taxon>Portunus</taxon>
    </lineage>
</organism>
<evidence type="ECO:0000313" key="2">
    <source>
        <dbReference type="Proteomes" id="UP000324222"/>
    </source>
</evidence>
<gene>
    <name evidence="1" type="ORF">E2C01_061010</name>
</gene>
<proteinExistence type="predicted"/>
<comment type="caution">
    <text evidence="1">The sequence shown here is derived from an EMBL/GenBank/DDBJ whole genome shotgun (WGS) entry which is preliminary data.</text>
</comment>
<reference evidence="1 2" key="1">
    <citation type="submission" date="2019-05" db="EMBL/GenBank/DDBJ databases">
        <title>Another draft genome of Portunus trituberculatus and its Hox gene families provides insights of decapod evolution.</title>
        <authorList>
            <person name="Jeong J.-H."/>
            <person name="Song I."/>
            <person name="Kim S."/>
            <person name="Choi T."/>
            <person name="Kim D."/>
            <person name="Ryu S."/>
            <person name="Kim W."/>
        </authorList>
    </citation>
    <scope>NUCLEOTIDE SEQUENCE [LARGE SCALE GENOMIC DNA]</scope>
    <source>
        <tissue evidence="1">Muscle</tissue>
    </source>
</reference>
<sequence length="197" mass="22207">MTAYGGGFFSLPVYRYKFNFGAPARGFVRVEKKLRLKEKEEVEMRERKGSEWMEERKGEGWGEKMEVTKGELSVKGMSQPTLPAAIFANSGNRINICGLRQRTRPPLPLSGETRRRATAGATFPTSRLAWRTDIRVGRRGLPRVGSLPVPPAIDKGLRHGYMAPYYRFCGRLSQEPSFKSPYHGFESSCLPPPPPEN</sequence>
<evidence type="ECO:0000313" key="1">
    <source>
        <dbReference type="EMBL" id="MPC66856.1"/>
    </source>
</evidence>
<dbReference type="AlphaFoldDB" id="A0A5B7HA83"/>
<protein>
    <submittedName>
        <fullName evidence="1">Uncharacterized protein</fullName>
    </submittedName>
</protein>
<dbReference type="EMBL" id="VSRR010025419">
    <property type="protein sequence ID" value="MPC66856.1"/>
    <property type="molecule type" value="Genomic_DNA"/>
</dbReference>